<evidence type="ECO:0000313" key="1">
    <source>
        <dbReference type="EMBL" id="GAT94886.1"/>
    </source>
</evidence>
<dbReference type="GO" id="GO:0071986">
    <property type="term" value="C:Ragulator complex"/>
    <property type="evidence" value="ECO:0007669"/>
    <property type="project" value="InterPro"/>
</dbReference>
<accession>A0A175JN42</accession>
<comment type="caution">
    <text evidence="1">The sequence shown here is derived from an EMBL/GenBank/DDBJ whole genome shotgun (WGS) entry which is preliminary data.</text>
</comment>
<reference evidence="1 2" key="1">
    <citation type="submission" date="2016-05" db="EMBL/GenBank/DDBJ databases">
        <title>First whole genome sequencing of Entamoeba histolytica HM1:IMSS-clone-6.</title>
        <authorList>
            <person name="Mukherjee Avik.K."/>
            <person name="Izumyama S."/>
            <person name="Nakada-Tsukui K."/>
            <person name="Nozaki T."/>
        </authorList>
    </citation>
    <scope>NUCLEOTIDE SEQUENCE [LARGE SCALE GENOMIC DNA]</scope>
    <source>
        <strain evidence="1 2">HM1:IMSS clone 6</strain>
    </source>
</reference>
<name>A0A175JN42_ENTHI</name>
<evidence type="ECO:0000313" key="2">
    <source>
        <dbReference type="Proteomes" id="UP000078387"/>
    </source>
</evidence>
<proteinExistence type="predicted"/>
<dbReference type="InterPro" id="IPR024135">
    <property type="entry name" value="LAMTOR5"/>
</dbReference>
<dbReference type="Pfam" id="PF16672">
    <property type="entry name" value="LAMTOR5"/>
    <property type="match status" value="1"/>
</dbReference>
<gene>
    <name evidence="1" type="ORF">CL6EHI_c00098</name>
</gene>
<sequence>MNDLEATIVNQELLSHFDGYVCSDTRGLCVEAQGIMPTKSSGFSQSVMNCSKELTQSDSPIITIEGTNGVIMIMQKGDITIAATHKK</sequence>
<dbReference type="EMBL" id="BDEQ01000001">
    <property type="protein sequence ID" value="GAT94886.1"/>
    <property type="molecule type" value="Genomic_DNA"/>
</dbReference>
<dbReference type="Gene3D" id="3.30.450.30">
    <property type="entry name" value="Dynein light chain 2a, cytoplasmic"/>
    <property type="match status" value="1"/>
</dbReference>
<dbReference type="VEuPathDB" id="AmoebaDB:KM1_089470"/>
<dbReference type="AlphaFoldDB" id="A0A175JN42"/>
<dbReference type="Proteomes" id="UP000078387">
    <property type="component" value="Unassembled WGS sequence"/>
</dbReference>
<organism evidence="1 2">
    <name type="scientific">Entamoeba histolytica</name>
    <dbReference type="NCBI Taxonomy" id="5759"/>
    <lineage>
        <taxon>Eukaryota</taxon>
        <taxon>Amoebozoa</taxon>
        <taxon>Evosea</taxon>
        <taxon>Archamoebae</taxon>
        <taxon>Mastigamoebida</taxon>
        <taxon>Entamoebidae</taxon>
        <taxon>Entamoeba</taxon>
    </lineage>
</organism>
<protein>
    <submittedName>
        <fullName evidence="1">Two tm domain ATPase</fullName>
    </submittedName>
</protein>